<protein>
    <recommendedName>
        <fullName evidence="3">Phage protein</fullName>
    </recommendedName>
</protein>
<reference evidence="1" key="1">
    <citation type="submission" date="2023-07" db="EMBL/GenBank/DDBJ databases">
        <title>SVep1, a Temperate Phage of Human Oral Commensal Streptococcus vestibularis.</title>
        <authorList>
            <person name="Wu M."/>
            <person name="Zhu Y."/>
            <person name="Li Y."/>
        </authorList>
    </citation>
    <scope>NUCLEOTIDE SEQUENCE</scope>
    <source>
        <strain evidence="1">SVE8</strain>
    </source>
</reference>
<accession>A0AAW7QG12</accession>
<dbReference type="RefSeq" id="WP_301382201.1">
    <property type="nucleotide sequence ID" value="NZ_JAUJGC010000022.1"/>
</dbReference>
<evidence type="ECO:0008006" key="3">
    <source>
        <dbReference type="Google" id="ProtNLM"/>
    </source>
</evidence>
<evidence type="ECO:0000313" key="2">
    <source>
        <dbReference type="Proteomes" id="UP001172310"/>
    </source>
</evidence>
<gene>
    <name evidence="1" type="ORF">QY913_04995</name>
</gene>
<name>A0AAW7QG12_STRVE</name>
<dbReference type="Proteomes" id="UP001172310">
    <property type="component" value="Unassembled WGS sequence"/>
</dbReference>
<dbReference type="EMBL" id="JAUJGC010000022">
    <property type="protein sequence ID" value="MDN5269495.1"/>
    <property type="molecule type" value="Genomic_DNA"/>
</dbReference>
<dbReference type="AlphaFoldDB" id="A0AAW7QG12"/>
<sequence>MKLTETQVVFYSAKRDGFLGKYKDRGSLAFEAGFTTELRSALILPLDSYEEQKNELDKLAEAFGCEVLNVEVEYNITKLDGSDFERTEREGLEKDDIKALLEILAK</sequence>
<organism evidence="1 2">
    <name type="scientific">Streptococcus vestibularis</name>
    <dbReference type="NCBI Taxonomy" id="1343"/>
    <lineage>
        <taxon>Bacteria</taxon>
        <taxon>Bacillati</taxon>
        <taxon>Bacillota</taxon>
        <taxon>Bacilli</taxon>
        <taxon>Lactobacillales</taxon>
        <taxon>Streptococcaceae</taxon>
        <taxon>Streptococcus</taxon>
    </lineage>
</organism>
<comment type="caution">
    <text evidence="1">The sequence shown here is derived from an EMBL/GenBank/DDBJ whole genome shotgun (WGS) entry which is preliminary data.</text>
</comment>
<proteinExistence type="predicted"/>
<evidence type="ECO:0000313" key="1">
    <source>
        <dbReference type="EMBL" id="MDN5269495.1"/>
    </source>
</evidence>